<dbReference type="SUPFAM" id="SSF53098">
    <property type="entry name" value="Ribonuclease H-like"/>
    <property type="match status" value="1"/>
</dbReference>
<dbReference type="EMBL" id="BAAAIH010000117">
    <property type="protein sequence ID" value="GAA1305161.1"/>
    <property type="molecule type" value="Genomic_DNA"/>
</dbReference>
<evidence type="ECO:0000256" key="2">
    <source>
        <dbReference type="SAM" id="MobiDB-lite"/>
    </source>
</evidence>
<dbReference type="Pfam" id="PF00665">
    <property type="entry name" value="rve"/>
    <property type="match status" value="1"/>
</dbReference>
<dbReference type="InterPro" id="IPR012337">
    <property type="entry name" value="RNaseH-like_sf"/>
</dbReference>
<dbReference type="NCBIfam" id="NF033516">
    <property type="entry name" value="transpos_IS3"/>
    <property type="match status" value="1"/>
</dbReference>
<organism evidence="4 5">
    <name type="scientific">Streptomyces javensis</name>
    <dbReference type="NCBI Taxonomy" id="114698"/>
    <lineage>
        <taxon>Bacteria</taxon>
        <taxon>Bacillati</taxon>
        <taxon>Actinomycetota</taxon>
        <taxon>Actinomycetes</taxon>
        <taxon>Kitasatosporales</taxon>
        <taxon>Streptomycetaceae</taxon>
        <taxon>Streptomyces</taxon>
        <taxon>Streptomyces violaceusniger group</taxon>
    </lineage>
</organism>
<gene>
    <name evidence="4" type="ORF">GCM10009579_88710</name>
</gene>
<dbReference type="PANTHER" id="PTHR46889">
    <property type="entry name" value="TRANSPOSASE INSF FOR INSERTION SEQUENCE IS3B-RELATED"/>
    <property type="match status" value="1"/>
</dbReference>
<feature type="domain" description="Integrase catalytic" evidence="3">
    <location>
        <begin position="126"/>
        <end position="290"/>
    </location>
</feature>
<accession>A0ABP4I2L5</accession>
<dbReference type="InterPro" id="IPR025948">
    <property type="entry name" value="HTH-like_dom"/>
</dbReference>
<comment type="caution">
    <text evidence="4">The sequence shown here is derived from an EMBL/GenBank/DDBJ whole genome shotgun (WGS) entry which is preliminary data.</text>
</comment>
<dbReference type="Proteomes" id="UP001500282">
    <property type="component" value="Unassembled WGS sequence"/>
</dbReference>
<dbReference type="Pfam" id="PF13276">
    <property type="entry name" value="HTH_21"/>
    <property type="match status" value="1"/>
</dbReference>
<dbReference type="InterPro" id="IPR050900">
    <property type="entry name" value="Transposase_IS3/IS150/IS904"/>
</dbReference>
<dbReference type="InterPro" id="IPR036397">
    <property type="entry name" value="RNaseH_sf"/>
</dbReference>
<dbReference type="InterPro" id="IPR048020">
    <property type="entry name" value="Transpos_IS3"/>
</dbReference>
<evidence type="ECO:0000313" key="5">
    <source>
        <dbReference type="Proteomes" id="UP001500282"/>
    </source>
</evidence>
<proteinExistence type="predicted"/>
<dbReference type="PANTHER" id="PTHR46889:SF4">
    <property type="entry name" value="TRANSPOSASE INSO FOR INSERTION SEQUENCE ELEMENT IS911B-RELATED"/>
    <property type="match status" value="1"/>
</dbReference>
<comment type="function">
    <text evidence="1">Involved in the transposition of the insertion sequence.</text>
</comment>
<evidence type="ECO:0000259" key="3">
    <source>
        <dbReference type="PROSITE" id="PS50994"/>
    </source>
</evidence>
<dbReference type="InterPro" id="IPR001584">
    <property type="entry name" value="Integrase_cat-core"/>
</dbReference>
<dbReference type="Gene3D" id="3.30.420.10">
    <property type="entry name" value="Ribonuclease H-like superfamily/Ribonuclease H"/>
    <property type="match status" value="1"/>
</dbReference>
<dbReference type="PROSITE" id="PS50994">
    <property type="entry name" value="INTEGRASE"/>
    <property type="match status" value="1"/>
</dbReference>
<protein>
    <submittedName>
        <fullName evidence="4">IS3 family transposase</fullName>
    </submittedName>
</protein>
<evidence type="ECO:0000313" key="4">
    <source>
        <dbReference type="EMBL" id="GAA1305161.1"/>
    </source>
</evidence>
<reference evidence="5" key="1">
    <citation type="journal article" date="2019" name="Int. J. Syst. Evol. Microbiol.">
        <title>The Global Catalogue of Microorganisms (GCM) 10K type strain sequencing project: providing services to taxonomists for standard genome sequencing and annotation.</title>
        <authorList>
            <consortium name="The Broad Institute Genomics Platform"/>
            <consortium name="The Broad Institute Genome Sequencing Center for Infectious Disease"/>
            <person name="Wu L."/>
            <person name="Ma J."/>
        </authorList>
    </citation>
    <scope>NUCLEOTIDE SEQUENCE [LARGE SCALE GENOMIC DNA]</scope>
    <source>
        <strain evidence="5">JCM 11448</strain>
    </source>
</reference>
<evidence type="ECO:0000256" key="1">
    <source>
        <dbReference type="ARBA" id="ARBA00002286"/>
    </source>
</evidence>
<sequence>MSEVYRFIAAEKAVYPVALLCRVLGVVRSSFYAWLEAEQARQARTRADEALAHEITVIHLASKGAYGVPRVHAELRRLGRAVNRKRVERIMRERGIAGVTRRRRRSLTRPDKQARPAPDLIGRDFTADRPGTRLVGDITYLATEQGWLYLACWLDLATREVVGYAMADHHRAELVVDALRMAHGRGGLEPGCITHSDRGSEYTSSEFRAEIRALGLRQSTGRTGSCFDNAAAESFWAVLKEEIGTRLWPDRATARTEVFAFIETFYNRRRLRKHPVFGYLTPHETRQRFRNSHTLAARRRVSRITGKLQWGPPP</sequence>
<name>A0ABP4I2L5_9ACTN</name>
<keyword evidence="5" id="KW-1185">Reference proteome</keyword>
<feature type="region of interest" description="Disordered" evidence="2">
    <location>
        <begin position="100"/>
        <end position="124"/>
    </location>
</feature>